<sequence>MSVAMLMACLGLSGCTRMDEAAMRAYAAQWFQLDETMGFAATGGCTSAAFRLVDTQVGSSMPVVRSVGQALNLMQQARPVALDRRDQAPDAGMIDLVNLDRELGYRMRRAALEGRGCMDAVTSSAFGYALVNPRALLAFEPGEAALMVLDPDTRVLVVSMGEG</sequence>
<evidence type="ECO:0000313" key="2">
    <source>
        <dbReference type="Proteomes" id="UP000428330"/>
    </source>
</evidence>
<gene>
    <name evidence="1" type="ORF">EI983_05685</name>
</gene>
<evidence type="ECO:0000313" key="1">
    <source>
        <dbReference type="EMBL" id="QGX97794.1"/>
    </source>
</evidence>
<name>A0A6I6INW0_9RHOB</name>
<organism evidence="1 2">
    <name type="scientific">Roseovarius faecimaris</name>
    <dbReference type="NCBI Taxonomy" id="2494550"/>
    <lineage>
        <taxon>Bacteria</taxon>
        <taxon>Pseudomonadati</taxon>
        <taxon>Pseudomonadota</taxon>
        <taxon>Alphaproteobacteria</taxon>
        <taxon>Rhodobacterales</taxon>
        <taxon>Roseobacteraceae</taxon>
        <taxon>Roseovarius</taxon>
    </lineage>
</organism>
<dbReference type="AlphaFoldDB" id="A0A6I6INW0"/>
<protein>
    <recommendedName>
        <fullName evidence="3">Lipoprotein</fullName>
    </recommendedName>
</protein>
<reference evidence="2" key="1">
    <citation type="submission" date="2018-12" db="EMBL/GenBank/DDBJ databases">
        <title>Complete genome sequence of Roseovarius sp. MME-070.</title>
        <authorList>
            <person name="Nam Y.-D."/>
            <person name="Kang J."/>
            <person name="Chung W.-H."/>
            <person name="Park Y.S."/>
        </authorList>
    </citation>
    <scope>NUCLEOTIDE SEQUENCE [LARGE SCALE GENOMIC DNA]</scope>
    <source>
        <strain evidence="2">MME-070</strain>
    </source>
</reference>
<accession>A0A6I6INW0</accession>
<dbReference type="Proteomes" id="UP000428330">
    <property type="component" value="Chromosome"/>
</dbReference>
<dbReference type="KEGG" id="rom:EI983_05685"/>
<keyword evidence="2" id="KW-1185">Reference proteome</keyword>
<proteinExistence type="predicted"/>
<evidence type="ECO:0008006" key="3">
    <source>
        <dbReference type="Google" id="ProtNLM"/>
    </source>
</evidence>
<dbReference type="EMBL" id="CP034348">
    <property type="protein sequence ID" value="QGX97794.1"/>
    <property type="molecule type" value="Genomic_DNA"/>
</dbReference>
<dbReference type="OrthoDB" id="7843485at2"/>